<evidence type="ECO:0000256" key="2">
    <source>
        <dbReference type="ARBA" id="ARBA00023002"/>
    </source>
</evidence>
<dbReference type="InterPro" id="IPR050411">
    <property type="entry name" value="AlphaKG_dependent_hydroxylases"/>
</dbReference>
<accession>A0ABX3YP17</accession>
<keyword evidence="7" id="KW-1185">Reference proteome</keyword>
<feature type="domain" description="TauD/TfdA-like" evidence="5">
    <location>
        <begin position="14"/>
        <end position="306"/>
    </location>
</feature>
<dbReference type="EMBL" id="MRYD01000011">
    <property type="protein sequence ID" value="OSZ61690.1"/>
    <property type="molecule type" value="Genomic_DNA"/>
</dbReference>
<protein>
    <recommendedName>
        <fullName evidence="5">TauD/TfdA-like domain-containing protein</fullName>
    </recommendedName>
</protein>
<dbReference type="InterPro" id="IPR003819">
    <property type="entry name" value="TauD/TfdA-like"/>
</dbReference>
<sequence>MTRLQAQPLVRLDAAPAPGTDAVAWASGHRAELRDLVARHGAVLVRGLDLDGRERAVETVGAVLGEGMTEREGFAPRDPYGAPGVYSSSHWPADQPMCMHHELSYAARAPRLLAFACVTPPASGGVTALADARAVLNDLPPELVEAFERHGWRLTRHYNPFIGIGWQDAFGSSDRAEVDRHCAEHNIETRWGADGSLRTTQTRPAVLAHPDTGERCWFNQIAFLNEWTMAPEVHAFLTAEFGPEGLPFNTFRGDGTPLDRATVDLINEVYERHTVREPWQRGDLLLVDNVRTAHSREPYRGEREIVVGLGEPFTP</sequence>
<reference evidence="6 7" key="1">
    <citation type="submission" date="2016-12" db="EMBL/GenBank/DDBJ databases">
        <title>Genome Mining:The Detection of Biosynthetic Gene Clusters to Aid in the Expression of Curamycin A produced by Streptomyces sp. strain CZA14.</title>
        <authorList>
            <person name="Durrell K.A."/>
            <person name="Kirby B.M."/>
            <person name="Khan W."/>
            <person name="Mthethwa T."/>
            <person name="Le Roes-Hill M."/>
        </authorList>
    </citation>
    <scope>NUCLEOTIDE SEQUENCE [LARGE SCALE GENOMIC DNA]</scope>
    <source>
        <strain evidence="6 7">CZA14</strain>
    </source>
</reference>
<evidence type="ECO:0000256" key="4">
    <source>
        <dbReference type="ARBA" id="ARBA00023194"/>
    </source>
</evidence>
<gene>
    <name evidence="6" type="ORF">OQI_04085</name>
</gene>
<dbReference type="Pfam" id="PF02668">
    <property type="entry name" value="TauD"/>
    <property type="match status" value="1"/>
</dbReference>
<dbReference type="Gene3D" id="3.60.130.10">
    <property type="entry name" value="Clavaminate synthase-like"/>
    <property type="match status" value="1"/>
</dbReference>
<proteinExistence type="predicted"/>
<evidence type="ECO:0000313" key="6">
    <source>
        <dbReference type="EMBL" id="OSZ61690.1"/>
    </source>
</evidence>
<organism evidence="6 7">
    <name type="scientific">Streptomyces pharetrae CZA14</name>
    <dbReference type="NCBI Taxonomy" id="1144883"/>
    <lineage>
        <taxon>Bacteria</taxon>
        <taxon>Bacillati</taxon>
        <taxon>Actinomycetota</taxon>
        <taxon>Actinomycetes</taxon>
        <taxon>Kitasatosporales</taxon>
        <taxon>Streptomycetaceae</taxon>
        <taxon>Streptomyces</taxon>
    </lineage>
</organism>
<dbReference type="PANTHER" id="PTHR10696:SF56">
    <property type="entry name" value="TAUD_TFDA-LIKE DOMAIN-CONTAINING PROTEIN"/>
    <property type="match status" value="1"/>
</dbReference>
<comment type="cofactor">
    <cofactor evidence="1">
        <name>Fe(2+)</name>
        <dbReference type="ChEBI" id="CHEBI:29033"/>
    </cofactor>
</comment>
<keyword evidence="3" id="KW-0408">Iron</keyword>
<evidence type="ECO:0000259" key="5">
    <source>
        <dbReference type="Pfam" id="PF02668"/>
    </source>
</evidence>
<dbReference type="Proteomes" id="UP000194266">
    <property type="component" value="Unassembled WGS sequence"/>
</dbReference>
<evidence type="ECO:0000256" key="3">
    <source>
        <dbReference type="ARBA" id="ARBA00023004"/>
    </source>
</evidence>
<dbReference type="RefSeq" id="WP_086167948.1">
    <property type="nucleotide sequence ID" value="NZ_MRYD01000011.1"/>
</dbReference>
<keyword evidence="2" id="KW-0560">Oxidoreductase</keyword>
<keyword evidence="4" id="KW-0045">Antibiotic biosynthesis</keyword>
<evidence type="ECO:0000256" key="1">
    <source>
        <dbReference type="ARBA" id="ARBA00001954"/>
    </source>
</evidence>
<dbReference type="PANTHER" id="PTHR10696">
    <property type="entry name" value="GAMMA-BUTYROBETAINE HYDROXYLASE-RELATED"/>
    <property type="match status" value="1"/>
</dbReference>
<name>A0ABX3YP17_9ACTN</name>
<dbReference type="InterPro" id="IPR042098">
    <property type="entry name" value="TauD-like_sf"/>
</dbReference>
<evidence type="ECO:0000313" key="7">
    <source>
        <dbReference type="Proteomes" id="UP000194266"/>
    </source>
</evidence>
<comment type="caution">
    <text evidence="6">The sequence shown here is derived from an EMBL/GenBank/DDBJ whole genome shotgun (WGS) entry which is preliminary data.</text>
</comment>
<dbReference type="SUPFAM" id="SSF51197">
    <property type="entry name" value="Clavaminate synthase-like"/>
    <property type="match status" value="1"/>
</dbReference>